<dbReference type="PANTHER" id="PTHR30011">
    <property type="entry name" value="ALKANESULFONATE MONOOXYGENASE-RELATED"/>
    <property type="match status" value="1"/>
</dbReference>
<dbReference type="Gene3D" id="3.20.20.30">
    <property type="entry name" value="Luciferase-like domain"/>
    <property type="match status" value="1"/>
</dbReference>
<accession>A0A8T9BEX8</accession>
<dbReference type="AlphaFoldDB" id="A0A8T9BEX8"/>
<keyword evidence="7" id="KW-1185">Reference proteome</keyword>
<evidence type="ECO:0000313" key="6">
    <source>
        <dbReference type="EMBL" id="TVY17991.1"/>
    </source>
</evidence>
<dbReference type="SUPFAM" id="SSF51679">
    <property type="entry name" value="Bacterial luciferase-like"/>
    <property type="match status" value="1"/>
</dbReference>
<dbReference type="InterPro" id="IPR051260">
    <property type="entry name" value="Diverse_substr_monoxygenases"/>
</dbReference>
<proteinExistence type="predicted"/>
<dbReference type="GO" id="GO:0016705">
    <property type="term" value="F:oxidoreductase activity, acting on paired donors, with incorporation or reduction of molecular oxygen"/>
    <property type="evidence" value="ECO:0007669"/>
    <property type="project" value="InterPro"/>
</dbReference>
<evidence type="ECO:0000256" key="4">
    <source>
        <dbReference type="ARBA" id="ARBA00023033"/>
    </source>
</evidence>
<sequence>MAAATKSLSFAITASTTYENPYATARRFSTLDHLTSGRVGWNVVTSYLESAAKAFGLSEQIPHDERYDRADEYLEVVYKLLEGSWKDDSRIKDAVSGKYSLPDRVRAIHHDG</sequence>
<name>A0A8T9BEX8_9HELO</name>
<dbReference type="Proteomes" id="UP000469559">
    <property type="component" value="Unassembled WGS sequence"/>
</dbReference>
<dbReference type="Pfam" id="PF00296">
    <property type="entry name" value="Bac_luciferase"/>
    <property type="match status" value="1"/>
</dbReference>
<keyword evidence="2" id="KW-0288">FMN</keyword>
<dbReference type="InterPro" id="IPR036661">
    <property type="entry name" value="Luciferase-like_sf"/>
</dbReference>
<keyword evidence="3" id="KW-0560">Oxidoreductase</keyword>
<gene>
    <name evidence="6" type="primary">dmoA_0</name>
    <name evidence="6" type="ORF">LARI1_G005474</name>
</gene>
<protein>
    <submittedName>
        <fullName evidence="6">Dimethyl-sulfide monooxygenase</fullName>
    </submittedName>
</protein>
<evidence type="ECO:0000256" key="3">
    <source>
        <dbReference type="ARBA" id="ARBA00023002"/>
    </source>
</evidence>
<keyword evidence="1" id="KW-0285">Flavoprotein</keyword>
<evidence type="ECO:0000256" key="1">
    <source>
        <dbReference type="ARBA" id="ARBA00022630"/>
    </source>
</evidence>
<reference evidence="6 7" key="1">
    <citation type="submission" date="2018-05" db="EMBL/GenBank/DDBJ databases">
        <title>Whole genome sequencing for identification of molecular markers to develop diagnostic detection tools for the regulated plant pathogen Lachnellula willkommii.</title>
        <authorList>
            <person name="Giroux E."/>
            <person name="Bilodeau G."/>
        </authorList>
    </citation>
    <scope>NUCLEOTIDE SEQUENCE [LARGE SCALE GENOMIC DNA]</scope>
    <source>
        <strain evidence="6 7">CBS 203.66</strain>
    </source>
</reference>
<feature type="domain" description="Luciferase-like" evidence="5">
    <location>
        <begin position="1"/>
        <end position="89"/>
    </location>
</feature>
<dbReference type="PANTHER" id="PTHR30011:SF16">
    <property type="entry name" value="C2H2 FINGER DOMAIN TRANSCRIPTION FACTOR (EUROFUNG)-RELATED"/>
    <property type="match status" value="1"/>
</dbReference>
<dbReference type="GO" id="GO:0004497">
    <property type="term" value="F:monooxygenase activity"/>
    <property type="evidence" value="ECO:0007669"/>
    <property type="project" value="UniProtKB-KW"/>
</dbReference>
<comment type="caution">
    <text evidence="6">The sequence shown here is derived from an EMBL/GenBank/DDBJ whole genome shotgun (WGS) entry which is preliminary data.</text>
</comment>
<organism evidence="6 7">
    <name type="scientific">Lachnellula arida</name>
    <dbReference type="NCBI Taxonomy" id="1316785"/>
    <lineage>
        <taxon>Eukaryota</taxon>
        <taxon>Fungi</taxon>
        <taxon>Dikarya</taxon>
        <taxon>Ascomycota</taxon>
        <taxon>Pezizomycotina</taxon>
        <taxon>Leotiomycetes</taxon>
        <taxon>Helotiales</taxon>
        <taxon>Lachnaceae</taxon>
        <taxon>Lachnellula</taxon>
    </lineage>
</organism>
<evidence type="ECO:0000313" key="7">
    <source>
        <dbReference type="Proteomes" id="UP000469559"/>
    </source>
</evidence>
<dbReference type="OrthoDB" id="5561043at2759"/>
<evidence type="ECO:0000256" key="2">
    <source>
        <dbReference type="ARBA" id="ARBA00022643"/>
    </source>
</evidence>
<evidence type="ECO:0000259" key="5">
    <source>
        <dbReference type="Pfam" id="PF00296"/>
    </source>
</evidence>
<keyword evidence="4 6" id="KW-0503">Monooxygenase</keyword>
<dbReference type="EMBL" id="QGMF01000205">
    <property type="protein sequence ID" value="TVY17991.1"/>
    <property type="molecule type" value="Genomic_DNA"/>
</dbReference>
<dbReference type="InterPro" id="IPR011251">
    <property type="entry name" value="Luciferase-like_dom"/>
</dbReference>